<sequence>MQNYEIRQLSIDTPTCTSTILCGEGAFEKYVPELIGGRQFFVVTDSNVYSTYGSLFSGIFSAGGLYVLPAGEGSKNLSRLSAILKAMLSFGLKRGGTVVAFGGGVVGDIAGLAASLYMRGTRLIQIPTTLLSQVDSSVGGKTAIDFCNVKNIVGTFYQPHFVVVDPMFLNTLPAREIRCGLGEIIKYGALNAAILEKLIECSSRLRSSEFLREITFDCIAHKAEVVRLDEREGGLRKTLNLGHTTGHAFELFYKRKSHGEFVLIGMYYELFIAESLGICSPEYAQILKNLLNKVISVPAYENAAEACRMALYDKKNVKSQEISLIVPESEGKVKEIMLPVSEYADYLARCAESLKGQKRA</sequence>
<dbReference type="PANTHER" id="PTHR43622">
    <property type="entry name" value="3-DEHYDROQUINATE SYNTHASE"/>
    <property type="match status" value="1"/>
</dbReference>
<reference evidence="12" key="1">
    <citation type="submission" date="2020-10" db="EMBL/GenBank/DDBJ databases">
        <authorList>
            <person name="Gilroy R."/>
        </authorList>
    </citation>
    <scope>NUCLEOTIDE SEQUENCE</scope>
    <source>
        <strain evidence="12">CHK195-12923</strain>
    </source>
</reference>
<dbReference type="Gene3D" id="3.40.50.1970">
    <property type="match status" value="1"/>
</dbReference>
<feature type="domain" description="3-dehydroquinate synthase C-terminal" evidence="11">
    <location>
        <begin position="180"/>
        <end position="316"/>
    </location>
</feature>
<proteinExistence type="predicted"/>
<comment type="cofactor">
    <cofactor evidence="1">
        <name>NAD(+)</name>
        <dbReference type="ChEBI" id="CHEBI:57540"/>
    </cofactor>
</comment>
<dbReference type="SUPFAM" id="SSF56796">
    <property type="entry name" value="Dehydroquinate synthase-like"/>
    <property type="match status" value="1"/>
</dbReference>
<evidence type="ECO:0000256" key="9">
    <source>
        <dbReference type="ARBA" id="ARBA00023285"/>
    </source>
</evidence>
<protein>
    <submittedName>
        <fullName evidence="12">3-dehydroquinate synthase</fullName>
    </submittedName>
</protein>
<comment type="caution">
    <text evidence="12">The sequence shown here is derived from an EMBL/GenBank/DDBJ whole genome shotgun (WGS) entry which is preliminary data.</text>
</comment>
<keyword evidence="9" id="KW-0170">Cobalt</keyword>
<dbReference type="GO" id="GO:0003856">
    <property type="term" value="F:3-dehydroquinate synthase activity"/>
    <property type="evidence" value="ECO:0007669"/>
    <property type="project" value="TreeGrafter"/>
</dbReference>
<evidence type="ECO:0000256" key="4">
    <source>
        <dbReference type="ARBA" id="ARBA00022723"/>
    </source>
</evidence>
<keyword evidence="7" id="KW-0520">NAD</keyword>
<evidence type="ECO:0000259" key="10">
    <source>
        <dbReference type="Pfam" id="PF01761"/>
    </source>
</evidence>
<evidence type="ECO:0000256" key="8">
    <source>
        <dbReference type="ARBA" id="ARBA00023239"/>
    </source>
</evidence>
<reference evidence="12" key="2">
    <citation type="journal article" date="2021" name="PeerJ">
        <title>Extensive microbial diversity within the chicken gut microbiome revealed by metagenomics and culture.</title>
        <authorList>
            <person name="Gilroy R."/>
            <person name="Ravi A."/>
            <person name="Getino M."/>
            <person name="Pursley I."/>
            <person name="Horton D.L."/>
            <person name="Alikhan N.F."/>
            <person name="Baker D."/>
            <person name="Gharbi K."/>
            <person name="Hall N."/>
            <person name="Watson M."/>
            <person name="Adriaenssens E.M."/>
            <person name="Foster-Nyarko E."/>
            <person name="Jarju S."/>
            <person name="Secka A."/>
            <person name="Antonio M."/>
            <person name="Oren A."/>
            <person name="Chaudhuri R.R."/>
            <person name="La Ragione R."/>
            <person name="Hildebrand F."/>
            <person name="Pallen M.J."/>
        </authorList>
    </citation>
    <scope>NUCLEOTIDE SEQUENCE</scope>
    <source>
        <strain evidence="12">CHK195-12923</strain>
    </source>
</reference>
<keyword evidence="4" id="KW-0479">Metal-binding</keyword>
<dbReference type="PIRSF" id="PIRSF001455">
    <property type="entry name" value="DHQ_synth"/>
    <property type="match status" value="1"/>
</dbReference>
<keyword evidence="6" id="KW-0862">Zinc</keyword>
<dbReference type="GO" id="GO:0046872">
    <property type="term" value="F:metal ion binding"/>
    <property type="evidence" value="ECO:0007669"/>
    <property type="project" value="UniProtKB-KW"/>
</dbReference>
<evidence type="ECO:0000256" key="6">
    <source>
        <dbReference type="ARBA" id="ARBA00022833"/>
    </source>
</evidence>
<keyword evidence="8" id="KW-0456">Lyase</keyword>
<dbReference type="InterPro" id="IPR030963">
    <property type="entry name" value="DHQ_synth_fam"/>
</dbReference>
<dbReference type="PANTHER" id="PTHR43622:SF1">
    <property type="entry name" value="3-DEHYDROQUINATE SYNTHASE"/>
    <property type="match status" value="1"/>
</dbReference>
<dbReference type="InterPro" id="IPR056179">
    <property type="entry name" value="DHQS_C"/>
</dbReference>
<dbReference type="FunFam" id="3.40.50.1970:FF:000007">
    <property type="entry name" value="Pentafunctional AROM polypeptide"/>
    <property type="match status" value="1"/>
</dbReference>
<dbReference type="Pfam" id="PF01761">
    <property type="entry name" value="DHQ_synthase"/>
    <property type="match status" value="1"/>
</dbReference>
<dbReference type="InterPro" id="IPR050071">
    <property type="entry name" value="Dehydroquinate_synthase"/>
</dbReference>
<evidence type="ECO:0000256" key="7">
    <source>
        <dbReference type="ARBA" id="ARBA00023027"/>
    </source>
</evidence>
<evidence type="ECO:0000313" key="12">
    <source>
        <dbReference type="EMBL" id="HIU61887.1"/>
    </source>
</evidence>
<dbReference type="AlphaFoldDB" id="A0A9D1MKQ9"/>
<evidence type="ECO:0000256" key="3">
    <source>
        <dbReference type="ARBA" id="ARBA00001947"/>
    </source>
</evidence>
<organism evidence="12 13">
    <name type="scientific">Candidatus Coproplasma excrementigallinarum</name>
    <dbReference type="NCBI Taxonomy" id="2840747"/>
    <lineage>
        <taxon>Bacteria</taxon>
        <taxon>Bacillati</taxon>
        <taxon>Bacillota</taxon>
        <taxon>Clostridia</taxon>
        <taxon>Eubacteriales</taxon>
        <taxon>Candidatus Coproplasma</taxon>
    </lineage>
</organism>
<evidence type="ECO:0000259" key="11">
    <source>
        <dbReference type="Pfam" id="PF24621"/>
    </source>
</evidence>
<comment type="cofactor">
    <cofactor evidence="2">
        <name>Co(2+)</name>
        <dbReference type="ChEBI" id="CHEBI:48828"/>
    </cofactor>
</comment>
<evidence type="ECO:0000256" key="1">
    <source>
        <dbReference type="ARBA" id="ARBA00001911"/>
    </source>
</evidence>
<evidence type="ECO:0000256" key="2">
    <source>
        <dbReference type="ARBA" id="ARBA00001941"/>
    </source>
</evidence>
<dbReference type="GO" id="GO:0009073">
    <property type="term" value="P:aromatic amino acid family biosynthetic process"/>
    <property type="evidence" value="ECO:0007669"/>
    <property type="project" value="InterPro"/>
</dbReference>
<keyword evidence="5" id="KW-0547">Nucleotide-binding</keyword>
<accession>A0A9D1MKQ9</accession>
<dbReference type="Gene3D" id="1.20.1090.10">
    <property type="entry name" value="Dehydroquinate synthase-like - alpha domain"/>
    <property type="match status" value="1"/>
</dbReference>
<dbReference type="EMBL" id="DVNE01000043">
    <property type="protein sequence ID" value="HIU61887.1"/>
    <property type="molecule type" value="Genomic_DNA"/>
</dbReference>
<dbReference type="CDD" id="cd08195">
    <property type="entry name" value="DHQS"/>
    <property type="match status" value="1"/>
</dbReference>
<dbReference type="Proteomes" id="UP000824110">
    <property type="component" value="Unassembled WGS sequence"/>
</dbReference>
<name>A0A9D1MKQ9_9FIRM</name>
<dbReference type="Pfam" id="PF24621">
    <property type="entry name" value="DHQS_C"/>
    <property type="match status" value="1"/>
</dbReference>
<dbReference type="GO" id="GO:0000166">
    <property type="term" value="F:nucleotide binding"/>
    <property type="evidence" value="ECO:0007669"/>
    <property type="project" value="UniProtKB-KW"/>
</dbReference>
<feature type="domain" description="3-dehydroquinate synthase N-terminal" evidence="10">
    <location>
        <begin position="66"/>
        <end position="178"/>
    </location>
</feature>
<dbReference type="InterPro" id="IPR030960">
    <property type="entry name" value="DHQS/DOIS_N"/>
</dbReference>
<comment type="cofactor">
    <cofactor evidence="3">
        <name>Zn(2+)</name>
        <dbReference type="ChEBI" id="CHEBI:29105"/>
    </cofactor>
</comment>
<evidence type="ECO:0000313" key="13">
    <source>
        <dbReference type="Proteomes" id="UP000824110"/>
    </source>
</evidence>
<evidence type="ECO:0000256" key="5">
    <source>
        <dbReference type="ARBA" id="ARBA00022741"/>
    </source>
</evidence>
<gene>
    <name evidence="12" type="ORF">IAB69_04490</name>
</gene>